<dbReference type="GO" id="GO:0006310">
    <property type="term" value="P:DNA recombination"/>
    <property type="evidence" value="ECO:0007669"/>
    <property type="project" value="TreeGrafter"/>
</dbReference>
<dbReference type="PANTHER" id="PTHR34611">
    <property type="match status" value="1"/>
</dbReference>
<comment type="caution">
    <text evidence="3">The sequence shown here is derived from an EMBL/GenBank/DDBJ whole genome shotgun (WGS) entry which is preliminary data.</text>
</comment>
<dbReference type="Proteomes" id="UP000548504">
    <property type="component" value="Unassembled WGS sequence"/>
</dbReference>
<proteinExistence type="inferred from homology"/>
<accession>A0A7X1EFJ1</accession>
<evidence type="ECO:0000313" key="3">
    <source>
        <dbReference type="EMBL" id="MBC2618587.1"/>
    </source>
</evidence>
<dbReference type="InterPro" id="IPR006842">
    <property type="entry name" value="Transposase_31"/>
</dbReference>
<comment type="similarity">
    <text evidence="1">Belongs to the Rpn/YhgA-like nuclease family.</text>
</comment>
<dbReference type="InterPro" id="IPR051699">
    <property type="entry name" value="Rpn/YhgA-like_nuclease"/>
</dbReference>
<feature type="domain" description="Transposase (putative) YhgA-like" evidence="2">
    <location>
        <begin position="8"/>
        <end position="209"/>
    </location>
</feature>
<name>A0A7X1EFJ1_9ENTR</name>
<evidence type="ECO:0000313" key="4">
    <source>
        <dbReference type="Proteomes" id="UP000548504"/>
    </source>
</evidence>
<evidence type="ECO:0000259" key="2">
    <source>
        <dbReference type="Pfam" id="PF04754"/>
    </source>
</evidence>
<dbReference type="NCBIfam" id="TIGR01784">
    <property type="entry name" value="T_den_put_tspse"/>
    <property type="match status" value="1"/>
</dbReference>
<dbReference type="RefSeq" id="WP_085047455.1">
    <property type="nucleotide sequence ID" value="NZ_CP101080.1"/>
</dbReference>
<dbReference type="InterPro" id="IPR010106">
    <property type="entry name" value="RpnA"/>
</dbReference>
<sequence length="313" mass="36024">MKKTPTATPHDALFKTFLKYPATARDFIEIHLPPTLRALCDLATLELQPTSFIEENLRAYYSDVLWSMKTSDGEGYIYVVIEHQSRPDVHMSFRLMRYAIAAMQSHLDAGHTRLPLVVPMLFYHGVDTPYPFSLCWLDEFDNPLLARQLYLSAFPLVDITVIPDEEIMQHRRIALLELIQKHIRQRDLVGLVDNLATLLVTGSANDSQLKALFNYLLIQHGHKPRFGRFMRKLAQQVPEHKERTMNIVEKIRRAGERKGLRKGMERGHEKGLAEGRREEAQRIAHSMLADGLPRELIVRITGLSEEDIKSLTH</sequence>
<dbReference type="EMBL" id="JACLAG010000001">
    <property type="protein sequence ID" value="MBC2618587.1"/>
    <property type="molecule type" value="Genomic_DNA"/>
</dbReference>
<dbReference type="AlphaFoldDB" id="A0A7X1EFJ1"/>
<evidence type="ECO:0000256" key="1">
    <source>
        <dbReference type="ARBA" id="ARBA00009787"/>
    </source>
</evidence>
<gene>
    <name evidence="3" type="ORF">H7I73_02915</name>
</gene>
<organism evidence="3 4">
    <name type="scientific">Citrobacter cronae</name>
    <dbReference type="NCBI Taxonomy" id="1748967"/>
    <lineage>
        <taxon>Bacteria</taxon>
        <taxon>Pseudomonadati</taxon>
        <taxon>Pseudomonadota</taxon>
        <taxon>Gammaproteobacteria</taxon>
        <taxon>Enterobacterales</taxon>
        <taxon>Enterobacteriaceae</taxon>
        <taxon>Citrobacter</taxon>
        <taxon>Citrobacter freundii complex</taxon>
    </lineage>
</organism>
<reference evidence="3 4" key="1">
    <citation type="submission" date="2020-08" db="EMBL/GenBank/DDBJ databases">
        <title>Emergence and comparative genomics analysis of Citrobacter in Fennec fox imported from North Africa to China.</title>
        <authorList>
            <person name="Zheng B."/>
        </authorList>
    </citation>
    <scope>NUCLEOTIDE SEQUENCE [LARGE SCALE GENOMIC DNA]</scope>
    <source>
        <strain evidence="3 4">FF141</strain>
    </source>
</reference>
<protein>
    <submittedName>
        <fullName evidence="3">Rpn family recombination-promoting nuclease/putative transposase</fullName>
    </submittedName>
</protein>
<dbReference type="GO" id="GO:1990238">
    <property type="term" value="F:double-stranded DNA endonuclease activity"/>
    <property type="evidence" value="ECO:0007669"/>
    <property type="project" value="TreeGrafter"/>
</dbReference>
<dbReference type="PANTHER" id="PTHR34611:SF2">
    <property type="entry name" value="INACTIVE RECOMBINATION-PROMOTING NUCLEASE-LIKE PROTEIN RPNE-RELATED"/>
    <property type="match status" value="1"/>
</dbReference>
<dbReference type="Pfam" id="PF04754">
    <property type="entry name" value="Transposase_31"/>
    <property type="match status" value="1"/>
</dbReference>